<dbReference type="Proteomes" id="UP001558652">
    <property type="component" value="Unassembled WGS sequence"/>
</dbReference>
<dbReference type="AlphaFoldDB" id="A0ABD0YDL2"/>
<protein>
    <submittedName>
        <fullName evidence="1">Uncharacterized protein</fullName>
    </submittedName>
</protein>
<comment type="caution">
    <text evidence="1">The sequence shown here is derived from an EMBL/GenBank/DDBJ whole genome shotgun (WGS) entry which is preliminary data.</text>
</comment>
<gene>
    <name evidence="1" type="ORF">AAG570_013933</name>
</gene>
<reference evidence="1 2" key="1">
    <citation type="submission" date="2024-07" db="EMBL/GenBank/DDBJ databases">
        <title>Chromosome-level genome assembly of the water stick insect Ranatra chinensis (Heteroptera: Nepidae).</title>
        <authorList>
            <person name="Liu X."/>
        </authorList>
    </citation>
    <scope>NUCLEOTIDE SEQUENCE [LARGE SCALE GENOMIC DNA]</scope>
    <source>
        <strain evidence="1">Cailab_2021Rc</strain>
        <tissue evidence="1">Muscle</tissue>
    </source>
</reference>
<keyword evidence="2" id="KW-1185">Reference proteome</keyword>
<evidence type="ECO:0000313" key="2">
    <source>
        <dbReference type="Proteomes" id="UP001558652"/>
    </source>
</evidence>
<proteinExistence type="predicted"/>
<name>A0ABD0YDL2_9HEMI</name>
<accession>A0ABD0YDL2</accession>
<dbReference type="EMBL" id="JBFDAA010000009">
    <property type="protein sequence ID" value="KAL1129406.1"/>
    <property type="molecule type" value="Genomic_DNA"/>
</dbReference>
<evidence type="ECO:0000313" key="1">
    <source>
        <dbReference type="EMBL" id="KAL1129406.1"/>
    </source>
</evidence>
<sequence>MASKRRNRFYQNKKQETTEIATCNLPSFPCYNKLVYNTECYLTLHAKPVATLTMALPLSVGSDSVPLRQLKRPCYPTNWSDGDVAAMVVRSSCQAAYPWSALGCSDTTFRAGMRTREQQEVTSVCPNCPNFGGGTGRDTFDGRYSGFSTRIRNRFHGYELGREVITGSNFAYEGRQNVARKPCPRCGSSVEVYGKAPSSSTKERIQVHFHPSLEGAVPGKYQKAPGISTDVNRLPYSQTSAGFQSWTSDSHGGLRPTCTSCRRQSNRGYGW</sequence>
<organism evidence="1 2">
    <name type="scientific">Ranatra chinensis</name>
    <dbReference type="NCBI Taxonomy" id="642074"/>
    <lineage>
        <taxon>Eukaryota</taxon>
        <taxon>Metazoa</taxon>
        <taxon>Ecdysozoa</taxon>
        <taxon>Arthropoda</taxon>
        <taxon>Hexapoda</taxon>
        <taxon>Insecta</taxon>
        <taxon>Pterygota</taxon>
        <taxon>Neoptera</taxon>
        <taxon>Paraneoptera</taxon>
        <taxon>Hemiptera</taxon>
        <taxon>Heteroptera</taxon>
        <taxon>Panheteroptera</taxon>
        <taxon>Nepomorpha</taxon>
        <taxon>Nepidae</taxon>
        <taxon>Ranatrinae</taxon>
        <taxon>Ranatra</taxon>
    </lineage>
</organism>